<dbReference type="EMBL" id="JARBHB010000011">
    <property type="protein sequence ID" value="KAJ8872566.1"/>
    <property type="molecule type" value="Genomic_DNA"/>
</dbReference>
<dbReference type="Proteomes" id="UP001159363">
    <property type="component" value="Chromosome 10"/>
</dbReference>
<keyword evidence="2" id="KW-1185">Reference proteome</keyword>
<name>A0ABQ9GKK6_9NEOP</name>
<comment type="caution">
    <text evidence="1">The sequence shown here is derived from an EMBL/GenBank/DDBJ whole genome shotgun (WGS) entry which is preliminary data.</text>
</comment>
<organism evidence="1 2">
    <name type="scientific">Dryococelus australis</name>
    <dbReference type="NCBI Taxonomy" id="614101"/>
    <lineage>
        <taxon>Eukaryota</taxon>
        <taxon>Metazoa</taxon>
        <taxon>Ecdysozoa</taxon>
        <taxon>Arthropoda</taxon>
        <taxon>Hexapoda</taxon>
        <taxon>Insecta</taxon>
        <taxon>Pterygota</taxon>
        <taxon>Neoptera</taxon>
        <taxon>Polyneoptera</taxon>
        <taxon>Phasmatodea</taxon>
        <taxon>Verophasmatodea</taxon>
        <taxon>Anareolatae</taxon>
        <taxon>Phasmatidae</taxon>
        <taxon>Eurycanthinae</taxon>
        <taxon>Dryococelus</taxon>
    </lineage>
</organism>
<sequence>MHQVMVAEEEDAHQNGWPLKQVTLTLKPDLGKDPNVYNLPSAENEVAAVFVGDVPPMRNYIRIYPKDWPMQFISHLNVLADPMTCPHLFPHGEKGYTSGVSHSVIVSESRNPVTCNQYYALHIMQ</sequence>
<protein>
    <submittedName>
        <fullName evidence="1">Uncharacterized protein</fullName>
    </submittedName>
</protein>
<gene>
    <name evidence="1" type="ORF">PR048_026172</name>
</gene>
<reference evidence="1 2" key="1">
    <citation type="submission" date="2023-02" db="EMBL/GenBank/DDBJ databases">
        <title>LHISI_Scaffold_Assembly.</title>
        <authorList>
            <person name="Stuart O.P."/>
            <person name="Cleave R."/>
            <person name="Magrath M.J.L."/>
            <person name="Mikheyev A.S."/>
        </authorList>
    </citation>
    <scope>NUCLEOTIDE SEQUENCE [LARGE SCALE GENOMIC DNA]</scope>
    <source>
        <strain evidence="1">Daus_M_001</strain>
        <tissue evidence="1">Leg muscle</tissue>
    </source>
</reference>
<evidence type="ECO:0000313" key="2">
    <source>
        <dbReference type="Proteomes" id="UP001159363"/>
    </source>
</evidence>
<proteinExistence type="predicted"/>
<accession>A0ABQ9GKK6</accession>
<evidence type="ECO:0000313" key="1">
    <source>
        <dbReference type="EMBL" id="KAJ8872566.1"/>
    </source>
</evidence>